<dbReference type="EMBL" id="GBRH01168707">
    <property type="protein sequence ID" value="JAE29189.1"/>
    <property type="molecule type" value="Transcribed_RNA"/>
</dbReference>
<protein>
    <submittedName>
        <fullName evidence="1">Uncharacterized protein</fullName>
    </submittedName>
</protein>
<sequence length="34" mass="3900">MRCICKHPPIASFQCLPVTQIKIFAHLSKYALKL</sequence>
<name>A0A0A9H074_ARUDO</name>
<reference evidence="1" key="2">
    <citation type="journal article" date="2015" name="Data Brief">
        <title>Shoot transcriptome of the giant reed, Arundo donax.</title>
        <authorList>
            <person name="Barrero R.A."/>
            <person name="Guerrero F.D."/>
            <person name="Moolhuijzen P."/>
            <person name="Goolsby J.A."/>
            <person name="Tidwell J."/>
            <person name="Bellgard S.E."/>
            <person name="Bellgard M.I."/>
        </authorList>
    </citation>
    <scope>NUCLEOTIDE SEQUENCE</scope>
    <source>
        <tissue evidence="1">Shoot tissue taken approximately 20 cm above the soil surface</tissue>
    </source>
</reference>
<accession>A0A0A9H074</accession>
<dbReference type="AlphaFoldDB" id="A0A0A9H074"/>
<organism evidence="1">
    <name type="scientific">Arundo donax</name>
    <name type="common">Giant reed</name>
    <name type="synonym">Donax arundinaceus</name>
    <dbReference type="NCBI Taxonomy" id="35708"/>
    <lineage>
        <taxon>Eukaryota</taxon>
        <taxon>Viridiplantae</taxon>
        <taxon>Streptophyta</taxon>
        <taxon>Embryophyta</taxon>
        <taxon>Tracheophyta</taxon>
        <taxon>Spermatophyta</taxon>
        <taxon>Magnoliopsida</taxon>
        <taxon>Liliopsida</taxon>
        <taxon>Poales</taxon>
        <taxon>Poaceae</taxon>
        <taxon>PACMAD clade</taxon>
        <taxon>Arundinoideae</taxon>
        <taxon>Arundineae</taxon>
        <taxon>Arundo</taxon>
    </lineage>
</organism>
<proteinExistence type="predicted"/>
<reference evidence="1" key="1">
    <citation type="submission" date="2014-09" db="EMBL/GenBank/DDBJ databases">
        <authorList>
            <person name="Magalhaes I.L.F."/>
            <person name="Oliveira U."/>
            <person name="Santos F.R."/>
            <person name="Vidigal T.H.D.A."/>
            <person name="Brescovit A.D."/>
            <person name="Santos A.J."/>
        </authorList>
    </citation>
    <scope>NUCLEOTIDE SEQUENCE</scope>
    <source>
        <tissue evidence="1">Shoot tissue taken approximately 20 cm above the soil surface</tissue>
    </source>
</reference>
<evidence type="ECO:0000313" key="1">
    <source>
        <dbReference type="EMBL" id="JAE29189.1"/>
    </source>
</evidence>